<dbReference type="PROSITE" id="PS51318">
    <property type="entry name" value="TAT"/>
    <property type="match status" value="1"/>
</dbReference>
<dbReference type="InterPro" id="IPR006311">
    <property type="entry name" value="TAT_signal"/>
</dbReference>
<reference evidence="2 3" key="1">
    <citation type="journal article" date="2022" name="Int. J. Syst. Evol. Microbiol.">
        <title>Noviherbaspirillum aridicola sp. nov., isolated from an arid soil in Pakistan.</title>
        <authorList>
            <person name="Khan I.U."/>
            <person name="Saqib M."/>
            <person name="Amin A."/>
            <person name="Hussain F."/>
            <person name="Li L."/>
            <person name="Liu Y.H."/>
            <person name="Fang B.Z."/>
            <person name="Ahmed I."/>
            <person name="Li W.J."/>
        </authorList>
    </citation>
    <scope>NUCLEOTIDE SEQUENCE [LARGE SCALE GENOMIC DNA]</scope>
    <source>
        <strain evidence="2 3">NCCP-691</strain>
    </source>
</reference>
<organism evidence="2 3">
    <name type="scientific">Noviherbaspirillum aridicola</name>
    <dbReference type="NCBI Taxonomy" id="2849687"/>
    <lineage>
        <taxon>Bacteria</taxon>
        <taxon>Pseudomonadati</taxon>
        <taxon>Pseudomonadota</taxon>
        <taxon>Betaproteobacteria</taxon>
        <taxon>Burkholderiales</taxon>
        <taxon>Oxalobacteraceae</taxon>
        <taxon>Noviherbaspirillum</taxon>
    </lineage>
</organism>
<protein>
    <submittedName>
        <fullName evidence="2">Lipoprotein</fullName>
    </submittedName>
</protein>
<name>A0ABQ4Q803_9BURK</name>
<evidence type="ECO:0000313" key="2">
    <source>
        <dbReference type="EMBL" id="GIZ53354.1"/>
    </source>
</evidence>
<dbReference type="RefSeq" id="WP_220809772.1">
    <property type="nucleotide sequence ID" value="NZ_BPMK01000016.1"/>
</dbReference>
<proteinExistence type="predicted"/>
<dbReference type="Gene3D" id="2.120.10.10">
    <property type="match status" value="1"/>
</dbReference>
<evidence type="ECO:0000256" key="1">
    <source>
        <dbReference type="SAM" id="SignalP"/>
    </source>
</evidence>
<dbReference type="InterPro" id="IPR036278">
    <property type="entry name" value="Sialidase_sf"/>
</dbReference>
<comment type="caution">
    <text evidence="2">The sequence shown here is derived from an EMBL/GenBank/DDBJ whole genome shotgun (WGS) entry which is preliminary data.</text>
</comment>
<keyword evidence="2" id="KW-0449">Lipoprotein</keyword>
<feature type="chain" id="PRO_5046459317" evidence="1">
    <location>
        <begin position="26"/>
        <end position="399"/>
    </location>
</feature>
<feature type="signal peptide" evidence="1">
    <location>
        <begin position="1"/>
        <end position="25"/>
    </location>
</feature>
<dbReference type="CDD" id="cd15482">
    <property type="entry name" value="Sialidase_non-viral"/>
    <property type="match status" value="1"/>
</dbReference>
<dbReference type="Proteomes" id="UP000887222">
    <property type="component" value="Unassembled WGS sequence"/>
</dbReference>
<dbReference type="SUPFAM" id="SSF50939">
    <property type="entry name" value="Sialidases"/>
    <property type="match status" value="1"/>
</dbReference>
<evidence type="ECO:0000313" key="3">
    <source>
        <dbReference type="Proteomes" id="UP000887222"/>
    </source>
</evidence>
<sequence>MNFSRRSALRALGGFGLLMAGGLPAARAHGQHGHGARELGTGAALGRDGRLWVVGKETAGQDQYVVLQHTSDLGKTWSAPRRIQQSPEPVAAGGEARPHIALGADGEIYISYTSTVARPHIGDIRFVRSLDGGKTFSAPLTVNTDRSRVTHSFESMVVDPRGRIFIAWIDGRDADRAKRRKEKYAGSAVYYAVSSDHGASFGTDRKLANHSCECCRIALTLDAAGKPVAAWRHVFAPNIRDHAMAELGGEDVPSPARVTFDDWRIDACPHHGPSLAFGADGRRHLAWFNGREGDDAGAWYGIEAPAGGAGSRIRLGDASASHPDVAVAGNRIAVVWKAFDGKAGSVLGRISADGGKTWRQAELARAAGASDKPCLVSGADALLLVWRTQDEGIRVVPLV</sequence>
<gene>
    <name evidence="2" type="ORF">NCCP691_33680</name>
</gene>
<dbReference type="EMBL" id="BPMK01000016">
    <property type="protein sequence ID" value="GIZ53354.1"/>
    <property type="molecule type" value="Genomic_DNA"/>
</dbReference>
<keyword evidence="3" id="KW-1185">Reference proteome</keyword>
<keyword evidence="1" id="KW-0732">Signal</keyword>
<accession>A0ABQ4Q803</accession>